<sequence length="381" mass="42352">MTNNNKQNKRSVGFIPYGRQSIDNDDIKAVVNVLRSDWLTQGPAVKQFEESLAKYCNAKYAVAVSNGTAALHLAYLAADLSAGDEVITTPNTFAATSNMLLAVGAKPIFCDIRLDNYNLDETKIEKLVTSKTKAIVPVHFGGHPCNMDKILSMAKKHSLLVIEDACHALGASFKNEKVGGIGDMSVFSFHPVKSITTGEGGAILTNNPKFYKKLAHLRTHGITKDEGGFNVMTALGYNYRITDIQTALGISQLKKLDKFVKARQKIFDIYKKELAGVKEVFTPSLAKNSVSSNHLFVIRTKDPTKRNPLANFLKQNGIGVNFHYPTVYSHPYYRKNGYKDVKLANADLYHNSCITLPLYVTLEKSQIKYICNKIKEFFKKV</sequence>
<feature type="active site" description="Proton acceptor" evidence="1">
    <location>
        <position position="193"/>
    </location>
</feature>
<dbReference type="InterPro" id="IPR015422">
    <property type="entry name" value="PyrdxlP-dep_Trfase_small"/>
</dbReference>
<dbReference type="SUPFAM" id="SSF53383">
    <property type="entry name" value="PLP-dependent transferases"/>
    <property type="match status" value="1"/>
</dbReference>
<name>A0A1F8GA35_9BACT</name>
<dbReference type="AlphaFoldDB" id="A0A1F8GA35"/>
<dbReference type="GO" id="GO:0000271">
    <property type="term" value="P:polysaccharide biosynthetic process"/>
    <property type="evidence" value="ECO:0007669"/>
    <property type="project" value="TreeGrafter"/>
</dbReference>
<dbReference type="PANTHER" id="PTHR30244:SF34">
    <property type="entry name" value="DTDP-4-AMINO-4,6-DIDEOXYGALACTOSE TRANSAMINASE"/>
    <property type="match status" value="1"/>
</dbReference>
<dbReference type="Gene3D" id="3.40.640.10">
    <property type="entry name" value="Type I PLP-dependent aspartate aminotransferase-like (Major domain)"/>
    <property type="match status" value="1"/>
</dbReference>
<dbReference type="CDD" id="cd00616">
    <property type="entry name" value="AHBA_syn"/>
    <property type="match status" value="1"/>
</dbReference>
<proteinExistence type="inferred from homology"/>
<gene>
    <name evidence="4" type="ORF">A2918_03260</name>
</gene>
<dbReference type="EMBL" id="MGKI01000014">
    <property type="protein sequence ID" value="OGN22151.1"/>
    <property type="molecule type" value="Genomic_DNA"/>
</dbReference>
<dbReference type="PANTHER" id="PTHR30244">
    <property type="entry name" value="TRANSAMINASE"/>
    <property type="match status" value="1"/>
</dbReference>
<reference evidence="4 5" key="1">
    <citation type="journal article" date="2016" name="Nat. Commun.">
        <title>Thousands of microbial genomes shed light on interconnected biogeochemical processes in an aquifer system.</title>
        <authorList>
            <person name="Anantharaman K."/>
            <person name="Brown C.T."/>
            <person name="Hug L.A."/>
            <person name="Sharon I."/>
            <person name="Castelle C.J."/>
            <person name="Probst A.J."/>
            <person name="Thomas B.C."/>
            <person name="Singh A."/>
            <person name="Wilkins M.J."/>
            <person name="Karaoz U."/>
            <person name="Brodie E.L."/>
            <person name="Williams K.H."/>
            <person name="Hubbard S.S."/>
            <person name="Banfield J.F."/>
        </authorList>
    </citation>
    <scope>NUCLEOTIDE SEQUENCE [LARGE SCALE GENOMIC DNA]</scope>
</reference>
<dbReference type="InterPro" id="IPR015424">
    <property type="entry name" value="PyrdxlP-dep_Trfase"/>
</dbReference>
<dbReference type="InterPro" id="IPR015421">
    <property type="entry name" value="PyrdxlP-dep_Trfase_major"/>
</dbReference>
<organism evidence="4 5">
    <name type="scientific">Candidatus Yanofskybacteria bacterium RIFCSPLOWO2_01_FULL_42_49</name>
    <dbReference type="NCBI Taxonomy" id="1802694"/>
    <lineage>
        <taxon>Bacteria</taxon>
        <taxon>Candidatus Yanofskyibacteriota</taxon>
    </lineage>
</organism>
<dbReference type="Pfam" id="PF01041">
    <property type="entry name" value="DegT_DnrJ_EryC1"/>
    <property type="match status" value="1"/>
</dbReference>
<comment type="caution">
    <text evidence="4">The sequence shown here is derived from an EMBL/GenBank/DDBJ whole genome shotgun (WGS) entry which is preliminary data.</text>
</comment>
<comment type="similarity">
    <text evidence="3">Belongs to the DegT/DnrJ/EryC1 family.</text>
</comment>
<dbReference type="Gene3D" id="3.90.1150.10">
    <property type="entry name" value="Aspartate Aminotransferase, domain 1"/>
    <property type="match status" value="1"/>
</dbReference>
<dbReference type="InterPro" id="IPR000653">
    <property type="entry name" value="DegT/StrS_aminotransferase"/>
</dbReference>
<dbReference type="GO" id="GO:0030170">
    <property type="term" value="F:pyridoxal phosphate binding"/>
    <property type="evidence" value="ECO:0007669"/>
    <property type="project" value="TreeGrafter"/>
</dbReference>
<feature type="modified residue" description="N6-(pyridoxal phosphate)lysine" evidence="2">
    <location>
        <position position="193"/>
    </location>
</feature>
<keyword evidence="2 3" id="KW-0663">Pyridoxal phosphate</keyword>
<evidence type="ECO:0000256" key="1">
    <source>
        <dbReference type="PIRSR" id="PIRSR000390-1"/>
    </source>
</evidence>
<evidence type="ECO:0000256" key="3">
    <source>
        <dbReference type="RuleBase" id="RU004508"/>
    </source>
</evidence>
<dbReference type="GO" id="GO:0008483">
    <property type="term" value="F:transaminase activity"/>
    <property type="evidence" value="ECO:0007669"/>
    <property type="project" value="TreeGrafter"/>
</dbReference>
<dbReference type="PIRSF" id="PIRSF000390">
    <property type="entry name" value="PLP_StrS"/>
    <property type="match status" value="1"/>
</dbReference>
<evidence type="ECO:0000256" key="2">
    <source>
        <dbReference type="PIRSR" id="PIRSR000390-2"/>
    </source>
</evidence>
<dbReference type="STRING" id="1802694.A2918_03260"/>
<dbReference type="Proteomes" id="UP000178227">
    <property type="component" value="Unassembled WGS sequence"/>
</dbReference>
<evidence type="ECO:0000313" key="4">
    <source>
        <dbReference type="EMBL" id="OGN22151.1"/>
    </source>
</evidence>
<dbReference type="InterPro" id="IPR020026">
    <property type="entry name" value="PseC"/>
</dbReference>
<protein>
    <submittedName>
        <fullName evidence="4">UDP-4-amino-4, 6-dideoxy-N-acetyl-beta-L-altrosamine transaminase</fullName>
    </submittedName>
</protein>
<accession>A0A1F8GA35</accession>
<evidence type="ECO:0000313" key="5">
    <source>
        <dbReference type="Proteomes" id="UP000178227"/>
    </source>
</evidence>
<dbReference type="NCBIfam" id="TIGR03588">
    <property type="entry name" value="PseC"/>
    <property type="match status" value="1"/>
</dbReference>